<dbReference type="InterPro" id="IPR012878">
    <property type="entry name" value="Beta-AFase-like_GH127_cat"/>
</dbReference>
<dbReference type="Pfam" id="PF07944">
    <property type="entry name" value="Beta-AFase-like_GH127_cat"/>
    <property type="match status" value="1"/>
</dbReference>
<dbReference type="Pfam" id="PF20736">
    <property type="entry name" value="Glyco_hydro127M"/>
    <property type="match status" value="1"/>
</dbReference>
<evidence type="ECO:0000313" key="3">
    <source>
        <dbReference type="EMBL" id="SCD21003.1"/>
    </source>
</evidence>
<sequence>MGYTTGVTIQKRKFIKNNLQMKKHTFILFFSVLGCIITFFPPKSMAQPVQVKTSVPDLLLNGDPSNIKIGDHLGERIDICVEQRVKGQDVNHLIVPFYNKTETHRWQSEFWGKWMLGAVLSYRYTQDPVLLDSIQKGVKDLLGSQLPNGYIGNYSEEAQLQQWDVWGRKYSMLGLLSYYDLTGDKEVLKACRKMADHLMTQVGPGKTNIVTTGNYMGMASSSILEPIVFLYRRTGDARYLDFAKYIVAQWETSEGPGLISKAEAGVPVAERFPHPVTIQQAWFGTHNGQKAYEMMSCYEGLLELYKLTNDPQYLSAVEKTVQSIIDTEINIAGSGSAFECWYYGKPQQARPTYHTMETCVTMTWMKLCQTLLNLTGNPVYADQMEITAYNALLASMKDDGSQIAKYSPLEGQRHPGEEQCGMHINCCNANGPRAFALLPQFAVMPSANNNEVYINLYTGFTSTVPLTTKKKVVIKQETNYPADGKIRLQIETDKPEDFTVGLRIPSWSKNNSVAVNGEKIEGVNAGMYCKINRQWKKGDVITLDLDVRGRVVKQDGYAAVMKGPVVLARDSRFCDGFVDETAQIVHNDNYVELTPSQYKLKGIWMSFTAPLVLGTDLEGEARSPKQIHFCDFASAGNTWMNDVRYRVWITETLNVRNEPYEPYNIE</sequence>
<feature type="domain" description="Non-reducing end beta-L-arabinofuranosidase-like GH127 catalytic" evidence="1">
    <location>
        <begin position="102"/>
        <end position="437"/>
    </location>
</feature>
<accession>A0A1R3SXM4</accession>
<reference evidence="3 4" key="1">
    <citation type="submission" date="2016-08" db="EMBL/GenBank/DDBJ databases">
        <authorList>
            <person name="Seilhamer J.J."/>
        </authorList>
    </citation>
    <scope>NUCLEOTIDE SEQUENCE [LARGE SCALE GENOMIC DNA]</scope>
    <source>
        <strain evidence="3">M3/6</strain>
    </source>
</reference>
<dbReference type="EMBL" id="LT605205">
    <property type="protein sequence ID" value="SCD21003.1"/>
    <property type="molecule type" value="Genomic_DNA"/>
</dbReference>
<dbReference type="AlphaFoldDB" id="A0A1R3SXM4"/>
<keyword evidence="4" id="KW-1185">Reference proteome</keyword>
<dbReference type="STRING" id="1642647.PSM36_2198"/>
<evidence type="ECO:0000259" key="1">
    <source>
        <dbReference type="Pfam" id="PF07944"/>
    </source>
</evidence>
<feature type="domain" description="Non-reducing end beta-L-arabinofuranosidase-like GH127 middle" evidence="2">
    <location>
        <begin position="451"/>
        <end position="546"/>
    </location>
</feature>
<keyword evidence="3" id="KW-0378">Hydrolase</keyword>
<dbReference type="Gene3D" id="1.50.10.20">
    <property type="match status" value="1"/>
</dbReference>
<evidence type="ECO:0000313" key="4">
    <source>
        <dbReference type="Proteomes" id="UP000187464"/>
    </source>
</evidence>
<dbReference type="Proteomes" id="UP000187464">
    <property type="component" value="Chromosome I"/>
</dbReference>
<dbReference type="PANTHER" id="PTHR43465">
    <property type="entry name" value="DUF1680 DOMAIN PROTEIN (AFU_ORTHOLOGUE AFUA_1G08910)"/>
    <property type="match status" value="1"/>
</dbReference>
<evidence type="ECO:0000259" key="2">
    <source>
        <dbReference type="Pfam" id="PF20736"/>
    </source>
</evidence>
<organism evidence="3 4">
    <name type="scientific">Proteiniphilum saccharofermentans</name>
    <dbReference type="NCBI Taxonomy" id="1642647"/>
    <lineage>
        <taxon>Bacteria</taxon>
        <taxon>Pseudomonadati</taxon>
        <taxon>Bacteroidota</taxon>
        <taxon>Bacteroidia</taxon>
        <taxon>Bacteroidales</taxon>
        <taxon>Dysgonomonadaceae</taxon>
        <taxon>Proteiniphilum</taxon>
    </lineage>
</organism>
<dbReference type="GO" id="GO:0005975">
    <property type="term" value="P:carbohydrate metabolic process"/>
    <property type="evidence" value="ECO:0007669"/>
    <property type="project" value="InterPro"/>
</dbReference>
<dbReference type="GO" id="GO:0102478">
    <property type="term" value="F:beta-L-arabinofuranosidase activity"/>
    <property type="evidence" value="ECO:0007669"/>
    <property type="project" value="UniProtKB-EC"/>
</dbReference>
<dbReference type="SUPFAM" id="SSF48208">
    <property type="entry name" value="Six-hairpin glycosidases"/>
    <property type="match status" value="1"/>
</dbReference>
<gene>
    <name evidence="3" type="ORF">PSM36_2198</name>
</gene>
<dbReference type="InterPro" id="IPR049174">
    <property type="entry name" value="Beta-AFase-like"/>
</dbReference>
<dbReference type="PANTHER" id="PTHR43465:SF2">
    <property type="entry name" value="DUF1680 DOMAIN PROTEIN (AFU_ORTHOLOGUE AFUA_1G08910)"/>
    <property type="match status" value="1"/>
</dbReference>
<keyword evidence="3" id="KW-0326">Glycosidase</keyword>
<dbReference type="InterPro" id="IPR049046">
    <property type="entry name" value="Beta-AFase-like_GH127_middle"/>
</dbReference>
<dbReference type="EC" id="3.2.1.185" evidence="3"/>
<dbReference type="InterPro" id="IPR008928">
    <property type="entry name" value="6-hairpin_glycosidase_sf"/>
</dbReference>
<dbReference type="KEGG" id="psac:PSM36_2198"/>
<protein>
    <submittedName>
        <fullName evidence="3">Putative Beta-L-arabinofuranosidase</fullName>
        <ecNumber evidence="3">3.2.1.185</ecNumber>
    </submittedName>
</protein>
<name>A0A1R3SXM4_9BACT</name>
<proteinExistence type="predicted"/>